<dbReference type="GO" id="GO:0061799">
    <property type="term" value="F:cyclic pyranopterin monophosphate synthase activity"/>
    <property type="evidence" value="ECO:0007669"/>
    <property type="project" value="TreeGrafter"/>
</dbReference>
<feature type="binding site" evidence="10">
    <location>
        <position position="118"/>
    </location>
    <ligand>
        <name>S-adenosyl-L-methionine</name>
        <dbReference type="ChEBI" id="CHEBI:59789"/>
    </ligand>
</feature>
<dbReference type="CDD" id="cd21117">
    <property type="entry name" value="Twitch_MoaA"/>
    <property type="match status" value="1"/>
</dbReference>
<feature type="binding site" evidence="10">
    <location>
        <position position="251"/>
    </location>
    <ligand>
        <name>[4Fe-4S] cluster</name>
        <dbReference type="ChEBI" id="CHEBI:49883"/>
        <label>2</label>
        <note>4Fe-4S-substrate</note>
    </ligand>
</feature>
<organism evidence="12 13">
    <name type="scientific">Zhenhengia yiwuensis</name>
    <dbReference type="NCBI Taxonomy" id="2763666"/>
    <lineage>
        <taxon>Bacteria</taxon>
        <taxon>Bacillati</taxon>
        <taxon>Bacillota</taxon>
        <taxon>Clostridia</taxon>
        <taxon>Lachnospirales</taxon>
        <taxon>Lachnospiraceae</taxon>
        <taxon>Zhenhengia</taxon>
    </lineage>
</organism>
<dbReference type="GO" id="GO:0046872">
    <property type="term" value="F:metal ion binding"/>
    <property type="evidence" value="ECO:0007669"/>
    <property type="project" value="UniProtKB-KW"/>
</dbReference>
<evidence type="ECO:0000313" key="13">
    <source>
        <dbReference type="Proteomes" id="UP000655830"/>
    </source>
</evidence>
<dbReference type="PANTHER" id="PTHR22960:SF0">
    <property type="entry name" value="MOLYBDENUM COFACTOR BIOSYNTHESIS PROTEIN 1"/>
    <property type="match status" value="1"/>
</dbReference>
<feature type="binding site" evidence="10">
    <location>
        <position position="13"/>
    </location>
    <ligand>
        <name>GTP</name>
        <dbReference type="ChEBI" id="CHEBI:37565"/>
    </ligand>
</feature>
<comment type="caution">
    <text evidence="10">Lacks conserved residue(s) required for the propagation of feature annotation.</text>
</comment>
<dbReference type="Gene3D" id="3.20.20.70">
    <property type="entry name" value="Aldolase class I"/>
    <property type="match status" value="1"/>
</dbReference>
<comment type="similarity">
    <text evidence="10">Belongs to the radical SAM superfamily. MoaA family.</text>
</comment>
<dbReference type="Pfam" id="PF04055">
    <property type="entry name" value="Radical_SAM"/>
    <property type="match status" value="1"/>
</dbReference>
<keyword evidence="3 10" id="KW-0479">Metal-binding</keyword>
<keyword evidence="9 10" id="KW-0456">Lyase</keyword>
<keyword evidence="6 10" id="KW-0411">Iron-sulfur</keyword>
<evidence type="ECO:0000256" key="2">
    <source>
        <dbReference type="ARBA" id="ARBA00022691"/>
    </source>
</evidence>
<dbReference type="InterPro" id="IPR058240">
    <property type="entry name" value="rSAM_sf"/>
</dbReference>
<dbReference type="InterPro" id="IPR013483">
    <property type="entry name" value="MoaA"/>
</dbReference>
<evidence type="ECO:0000256" key="6">
    <source>
        <dbReference type="ARBA" id="ARBA00023014"/>
    </source>
</evidence>
<dbReference type="NCBIfam" id="TIGR02666">
    <property type="entry name" value="moaA"/>
    <property type="match status" value="1"/>
</dbReference>
<feature type="binding site" evidence="10">
    <location>
        <position position="155"/>
    </location>
    <ligand>
        <name>GTP</name>
        <dbReference type="ChEBI" id="CHEBI:37565"/>
    </ligand>
</feature>
<dbReference type="InterPro" id="IPR006638">
    <property type="entry name" value="Elp3/MiaA/NifB-like_rSAM"/>
</dbReference>
<dbReference type="EMBL" id="JACRSY010000005">
    <property type="protein sequence ID" value="MBC8578804.1"/>
    <property type="molecule type" value="Genomic_DNA"/>
</dbReference>
<keyword evidence="7 10" id="KW-0342">GTP-binding</keyword>
<reference evidence="12" key="1">
    <citation type="submission" date="2020-08" db="EMBL/GenBank/DDBJ databases">
        <title>Genome public.</title>
        <authorList>
            <person name="Liu C."/>
            <person name="Sun Q."/>
        </authorList>
    </citation>
    <scope>NUCLEOTIDE SEQUENCE</scope>
    <source>
        <strain evidence="12">NSJ-12</strain>
    </source>
</reference>
<dbReference type="InterPro" id="IPR010505">
    <property type="entry name" value="MoaA_twitch"/>
</dbReference>
<protein>
    <recommendedName>
        <fullName evidence="10">GTP 3',8-cyclase</fullName>
        <ecNumber evidence="10">4.1.99.22</ecNumber>
    </recommendedName>
    <alternativeName>
        <fullName evidence="10">Molybdenum cofactor biosynthesis protein A</fullName>
    </alternativeName>
</protein>
<dbReference type="PANTHER" id="PTHR22960">
    <property type="entry name" value="MOLYBDOPTERIN COFACTOR SYNTHESIS PROTEIN A"/>
    <property type="match status" value="1"/>
</dbReference>
<dbReference type="SMART" id="SM00729">
    <property type="entry name" value="Elp3"/>
    <property type="match status" value="1"/>
</dbReference>
<sequence length="325" mass="36198">MEDGKHRSIDYLRISVTDRCNLKCVYCMPEGDISCLEKEEVLSFEEIIKVCKSAAKLGIKKIKLTGGEPLVRPDFVSLVRQIKAVEGIEEITLTTNGLLLEKQLEDLIEAGISQINISLDTLDPKHFKEITKVDGLDKVLAAIHKAAHSDLKRVKVNALVAKHLNEEAICALAQLAQHDAIHVRFIELMPIGLGKQFERIGKEEIIAILEEKFGILKPYKGKLGNGPAQYWEIEGFKGKIGFISAVSECFCDACNRIRLTADGFLKLCLHSKAGLDVKHLLRSGISQEELTRLIGEAIHYKPEKHHFGDAPREEDEDKIMAQIGG</sequence>
<dbReference type="Proteomes" id="UP000655830">
    <property type="component" value="Unassembled WGS sequence"/>
</dbReference>
<dbReference type="GO" id="GO:0006777">
    <property type="term" value="P:Mo-molybdopterin cofactor biosynthetic process"/>
    <property type="evidence" value="ECO:0007669"/>
    <property type="project" value="UniProtKB-UniRule"/>
</dbReference>
<dbReference type="InterPro" id="IPR040064">
    <property type="entry name" value="MoaA-like"/>
</dbReference>
<dbReference type="SUPFAM" id="SSF102114">
    <property type="entry name" value="Radical SAM enzymes"/>
    <property type="match status" value="1"/>
</dbReference>
<dbReference type="AlphaFoldDB" id="A0A926EFX6"/>
<dbReference type="SFLD" id="SFLDG01067">
    <property type="entry name" value="SPASM/twitch_domain_containing"/>
    <property type="match status" value="1"/>
</dbReference>
<dbReference type="InterPro" id="IPR013785">
    <property type="entry name" value="Aldolase_TIM"/>
</dbReference>
<keyword evidence="8 10" id="KW-0501">Molybdenum cofactor biosynthesis</keyword>
<accession>A0A926EFX6</accession>
<evidence type="ECO:0000256" key="7">
    <source>
        <dbReference type="ARBA" id="ARBA00023134"/>
    </source>
</evidence>
<feature type="binding site" evidence="10">
    <location>
        <position position="254"/>
    </location>
    <ligand>
        <name>[4Fe-4S] cluster</name>
        <dbReference type="ChEBI" id="CHEBI:49883"/>
        <label>2</label>
        <note>4Fe-4S-substrate</note>
    </ligand>
</feature>
<dbReference type="GO" id="GO:0005525">
    <property type="term" value="F:GTP binding"/>
    <property type="evidence" value="ECO:0007669"/>
    <property type="project" value="UniProtKB-UniRule"/>
</dbReference>
<feature type="domain" description="Radical SAM core" evidence="11">
    <location>
        <begin position="4"/>
        <end position="227"/>
    </location>
</feature>
<comment type="pathway">
    <text evidence="10">Cofactor biosynthesis; molybdopterin biosynthesis.</text>
</comment>
<feature type="binding site" evidence="10">
    <location>
        <position position="189"/>
    </location>
    <ligand>
        <name>S-adenosyl-L-methionine</name>
        <dbReference type="ChEBI" id="CHEBI:59789"/>
    </ligand>
</feature>
<dbReference type="SFLD" id="SFLDG01383">
    <property type="entry name" value="cyclic_pyranopterin_phosphate"/>
    <property type="match status" value="1"/>
</dbReference>
<comment type="subunit">
    <text evidence="10">Monomer and homodimer.</text>
</comment>
<name>A0A926EFX6_9FIRM</name>
<evidence type="ECO:0000256" key="5">
    <source>
        <dbReference type="ARBA" id="ARBA00023004"/>
    </source>
</evidence>
<evidence type="ECO:0000256" key="3">
    <source>
        <dbReference type="ARBA" id="ARBA00022723"/>
    </source>
</evidence>
<keyword evidence="13" id="KW-1185">Reference proteome</keyword>
<dbReference type="Pfam" id="PF06463">
    <property type="entry name" value="Mob_synth_C"/>
    <property type="match status" value="1"/>
</dbReference>
<evidence type="ECO:0000313" key="12">
    <source>
        <dbReference type="EMBL" id="MBC8578804.1"/>
    </source>
</evidence>
<gene>
    <name evidence="10 12" type="primary">moaA</name>
    <name evidence="12" type="ORF">H8718_04570</name>
</gene>
<comment type="cofactor">
    <cofactor evidence="10">
        <name>[4Fe-4S] cluster</name>
        <dbReference type="ChEBI" id="CHEBI:49883"/>
    </cofactor>
    <text evidence="10">Binds 2 [4Fe-4S] clusters. Binds 1 [4Fe-4S] cluster coordinated with 3 cysteines and an exchangeable S-adenosyl-L-methionine and 1 [4Fe-4S] cluster coordinated with 3 cysteines and the GTP-derived substrate.</text>
</comment>
<dbReference type="SFLD" id="SFLDS00029">
    <property type="entry name" value="Radical_SAM"/>
    <property type="match status" value="1"/>
</dbReference>
<feature type="binding site" evidence="10">
    <location>
        <position position="268"/>
    </location>
    <ligand>
        <name>[4Fe-4S] cluster</name>
        <dbReference type="ChEBI" id="CHEBI:49883"/>
        <label>2</label>
        <note>4Fe-4S-substrate</note>
    </ligand>
</feature>
<dbReference type="InterPro" id="IPR050105">
    <property type="entry name" value="MoCo_biosynth_MoaA/MoaC"/>
</dbReference>
<feature type="binding site" evidence="10">
    <location>
        <position position="24"/>
    </location>
    <ligand>
        <name>[4Fe-4S] cluster</name>
        <dbReference type="ChEBI" id="CHEBI:49883"/>
        <label>1</label>
        <note>4Fe-4S-S-AdoMet</note>
    </ligand>
</feature>
<evidence type="ECO:0000256" key="4">
    <source>
        <dbReference type="ARBA" id="ARBA00022741"/>
    </source>
</evidence>
<feature type="binding site" evidence="10">
    <location>
        <begin position="256"/>
        <end position="258"/>
    </location>
    <ligand>
        <name>GTP</name>
        <dbReference type="ChEBI" id="CHEBI:37565"/>
    </ligand>
</feature>
<comment type="catalytic activity">
    <reaction evidence="10">
        <text>GTP + AH2 + S-adenosyl-L-methionine = (8S)-3',8-cyclo-7,8-dihydroguanosine 5'-triphosphate + 5'-deoxyadenosine + L-methionine + A + H(+)</text>
        <dbReference type="Rhea" id="RHEA:49576"/>
        <dbReference type="ChEBI" id="CHEBI:13193"/>
        <dbReference type="ChEBI" id="CHEBI:15378"/>
        <dbReference type="ChEBI" id="CHEBI:17319"/>
        <dbReference type="ChEBI" id="CHEBI:17499"/>
        <dbReference type="ChEBI" id="CHEBI:37565"/>
        <dbReference type="ChEBI" id="CHEBI:57844"/>
        <dbReference type="ChEBI" id="CHEBI:59789"/>
        <dbReference type="ChEBI" id="CHEBI:131766"/>
        <dbReference type="EC" id="4.1.99.22"/>
    </reaction>
</comment>
<feature type="binding site" evidence="10">
    <location>
        <position position="27"/>
    </location>
    <ligand>
        <name>[4Fe-4S] cluster</name>
        <dbReference type="ChEBI" id="CHEBI:49883"/>
        <label>1</label>
        <note>4Fe-4S-S-AdoMet</note>
    </ligand>
</feature>
<keyword evidence="4 10" id="KW-0547">Nucleotide-binding</keyword>
<comment type="function">
    <text evidence="10">Catalyzes the cyclization of GTP to (8S)-3',8-cyclo-7,8-dihydroguanosine 5'-triphosphate.</text>
</comment>
<feature type="binding site" evidence="10">
    <location>
        <position position="67"/>
    </location>
    <ligand>
        <name>S-adenosyl-L-methionine</name>
        <dbReference type="ChEBI" id="CHEBI:59789"/>
    </ligand>
</feature>
<dbReference type="InterPro" id="IPR007197">
    <property type="entry name" value="rSAM"/>
</dbReference>
<evidence type="ECO:0000256" key="8">
    <source>
        <dbReference type="ARBA" id="ARBA00023150"/>
    </source>
</evidence>
<dbReference type="GO" id="GO:0051539">
    <property type="term" value="F:4 iron, 4 sulfur cluster binding"/>
    <property type="evidence" value="ECO:0007669"/>
    <property type="project" value="UniProtKB-UniRule"/>
</dbReference>
<dbReference type="PROSITE" id="PS51918">
    <property type="entry name" value="RADICAL_SAM"/>
    <property type="match status" value="1"/>
</dbReference>
<keyword evidence="5 10" id="KW-0408">Iron</keyword>
<evidence type="ECO:0000259" key="11">
    <source>
        <dbReference type="PROSITE" id="PS51918"/>
    </source>
</evidence>
<feature type="binding site" evidence="10">
    <location>
        <position position="94"/>
    </location>
    <ligand>
        <name>GTP</name>
        <dbReference type="ChEBI" id="CHEBI:37565"/>
    </ligand>
</feature>
<proteinExistence type="inferred from homology"/>
<dbReference type="CDD" id="cd01335">
    <property type="entry name" value="Radical_SAM"/>
    <property type="match status" value="1"/>
</dbReference>
<dbReference type="EC" id="4.1.99.22" evidence="10"/>
<feature type="binding site" evidence="10">
    <location>
        <position position="26"/>
    </location>
    <ligand>
        <name>S-adenosyl-L-methionine</name>
        <dbReference type="ChEBI" id="CHEBI:59789"/>
    </ligand>
</feature>
<feature type="binding site" evidence="10">
    <location>
        <position position="20"/>
    </location>
    <ligand>
        <name>[4Fe-4S] cluster</name>
        <dbReference type="ChEBI" id="CHEBI:49883"/>
        <label>1</label>
        <note>4Fe-4S-S-AdoMet</note>
    </ligand>
</feature>
<dbReference type="SFLD" id="SFLDG01386">
    <property type="entry name" value="main_SPASM_domain-containing"/>
    <property type="match status" value="1"/>
</dbReference>
<dbReference type="GO" id="GO:0061798">
    <property type="term" value="F:GTP 3',8'-cyclase activity"/>
    <property type="evidence" value="ECO:0007669"/>
    <property type="project" value="UniProtKB-UniRule"/>
</dbReference>
<keyword evidence="1 10" id="KW-0004">4Fe-4S</keyword>
<evidence type="ECO:0000256" key="9">
    <source>
        <dbReference type="ARBA" id="ARBA00023239"/>
    </source>
</evidence>
<comment type="caution">
    <text evidence="12">The sequence shown here is derived from an EMBL/GenBank/DDBJ whole genome shotgun (WGS) entry which is preliminary data.</text>
</comment>
<dbReference type="HAMAP" id="MF_01225_B">
    <property type="entry name" value="MoaA_B"/>
    <property type="match status" value="1"/>
</dbReference>
<dbReference type="RefSeq" id="WP_249331897.1">
    <property type="nucleotide sequence ID" value="NZ_JACRSY010000005.1"/>
</dbReference>
<dbReference type="GO" id="GO:1904047">
    <property type="term" value="F:S-adenosyl-L-methionine binding"/>
    <property type="evidence" value="ECO:0007669"/>
    <property type="project" value="UniProtKB-UniRule"/>
</dbReference>
<evidence type="ECO:0000256" key="1">
    <source>
        <dbReference type="ARBA" id="ARBA00022485"/>
    </source>
</evidence>
<evidence type="ECO:0000256" key="10">
    <source>
        <dbReference type="HAMAP-Rule" id="MF_01225"/>
    </source>
</evidence>
<keyword evidence="2 10" id="KW-0949">S-adenosyl-L-methionine</keyword>